<dbReference type="PROSITE" id="PS01117">
    <property type="entry name" value="HTH_MARR_1"/>
    <property type="match status" value="1"/>
</dbReference>
<dbReference type="PRINTS" id="PR00598">
    <property type="entry name" value="HTHMARR"/>
</dbReference>
<protein>
    <submittedName>
        <fullName evidence="5">MarR family transcriptional regulator</fullName>
    </submittedName>
</protein>
<dbReference type="RefSeq" id="WP_345350657.1">
    <property type="nucleotide sequence ID" value="NZ_BAABHJ010000005.1"/>
</dbReference>
<name>A0ABP8TGQ3_9ACTN</name>
<accession>A0ABP8TGQ3</accession>
<dbReference type="Proteomes" id="UP001500212">
    <property type="component" value="Unassembled WGS sequence"/>
</dbReference>
<evidence type="ECO:0000313" key="6">
    <source>
        <dbReference type="Proteomes" id="UP001500212"/>
    </source>
</evidence>
<dbReference type="InterPro" id="IPR000835">
    <property type="entry name" value="HTH_MarR-typ"/>
</dbReference>
<dbReference type="PANTHER" id="PTHR33164">
    <property type="entry name" value="TRANSCRIPTIONAL REGULATOR, MARR FAMILY"/>
    <property type="match status" value="1"/>
</dbReference>
<dbReference type="InterPro" id="IPR036390">
    <property type="entry name" value="WH_DNA-bd_sf"/>
</dbReference>
<dbReference type="Pfam" id="PF12802">
    <property type="entry name" value="MarR_2"/>
    <property type="match status" value="1"/>
</dbReference>
<feature type="domain" description="HTH marR-type" evidence="4">
    <location>
        <begin position="16"/>
        <end position="150"/>
    </location>
</feature>
<evidence type="ECO:0000256" key="1">
    <source>
        <dbReference type="ARBA" id="ARBA00023015"/>
    </source>
</evidence>
<dbReference type="PROSITE" id="PS50995">
    <property type="entry name" value="HTH_MARR_2"/>
    <property type="match status" value="1"/>
</dbReference>
<dbReference type="SMART" id="SM00347">
    <property type="entry name" value="HTH_MARR"/>
    <property type="match status" value="1"/>
</dbReference>
<evidence type="ECO:0000256" key="2">
    <source>
        <dbReference type="ARBA" id="ARBA00023125"/>
    </source>
</evidence>
<dbReference type="InterPro" id="IPR011991">
    <property type="entry name" value="ArsR-like_HTH"/>
</dbReference>
<comment type="caution">
    <text evidence="5">The sequence shown here is derived from an EMBL/GenBank/DDBJ whole genome shotgun (WGS) entry which is preliminary data.</text>
</comment>
<proteinExistence type="predicted"/>
<dbReference type="InterPro" id="IPR039422">
    <property type="entry name" value="MarR/SlyA-like"/>
</dbReference>
<dbReference type="InterPro" id="IPR036388">
    <property type="entry name" value="WH-like_DNA-bd_sf"/>
</dbReference>
<evidence type="ECO:0000313" key="5">
    <source>
        <dbReference type="EMBL" id="GAA4604643.1"/>
    </source>
</evidence>
<gene>
    <name evidence="5" type="ORF">GCM10023195_15790</name>
</gene>
<keyword evidence="1" id="KW-0805">Transcription regulation</keyword>
<dbReference type="EMBL" id="BAABHJ010000005">
    <property type="protein sequence ID" value="GAA4604643.1"/>
    <property type="molecule type" value="Genomic_DNA"/>
</dbReference>
<keyword evidence="6" id="KW-1185">Reference proteome</keyword>
<dbReference type="InterPro" id="IPR023187">
    <property type="entry name" value="Tscrpt_reg_MarR-type_CS"/>
</dbReference>
<dbReference type="Gene3D" id="1.10.10.10">
    <property type="entry name" value="Winged helix-like DNA-binding domain superfamily/Winged helix DNA-binding domain"/>
    <property type="match status" value="1"/>
</dbReference>
<reference evidence="6" key="1">
    <citation type="journal article" date="2019" name="Int. J. Syst. Evol. Microbiol.">
        <title>The Global Catalogue of Microorganisms (GCM) 10K type strain sequencing project: providing services to taxonomists for standard genome sequencing and annotation.</title>
        <authorList>
            <consortium name="The Broad Institute Genomics Platform"/>
            <consortium name="The Broad Institute Genome Sequencing Center for Infectious Disease"/>
            <person name="Wu L."/>
            <person name="Ma J."/>
        </authorList>
    </citation>
    <scope>NUCLEOTIDE SEQUENCE [LARGE SCALE GENOMIC DNA]</scope>
    <source>
        <strain evidence="6">JCM 17938</strain>
    </source>
</reference>
<keyword evidence="2" id="KW-0238">DNA-binding</keyword>
<evidence type="ECO:0000256" key="3">
    <source>
        <dbReference type="ARBA" id="ARBA00023163"/>
    </source>
</evidence>
<evidence type="ECO:0000259" key="4">
    <source>
        <dbReference type="PROSITE" id="PS50995"/>
    </source>
</evidence>
<dbReference type="CDD" id="cd00090">
    <property type="entry name" value="HTH_ARSR"/>
    <property type="match status" value="1"/>
</dbReference>
<organism evidence="5 6">
    <name type="scientific">Actinoallomurus liliacearum</name>
    <dbReference type="NCBI Taxonomy" id="1080073"/>
    <lineage>
        <taxon>Bacteria</taxon>
        <taxon>Bacillati</taxon>
        <taxon>Actinomycetota</taxon>
        <taxon>Actinomycetes</taxon>
        <taxon>Streptosporangiales</taxon>
        <taxon>Thermomonosporaceae</taxon>
        <taxon>Actinoallomurus</taxon>
    </lineage>
</organism>
<dbReference type="SUPFAM" id="SSF46785">
    <property type="entry name" value="Winged helix' DNA-binding domain"/>
    <property type="match status" value="1"/>
</dbReference>
<keyword evidence="3" id="KW-0804">Transcription</keyword>
<sequence length="171" mass="19073">MTEAPVAISAGKDQAYHALEHELGVLMRRARALSNEFMREIHPDLDAAAYGLLAGLRECAPARPSDLAEYFKVGKATMSRQLKVLEELGLIERRPDPGDRRAHLFDLTPEGRRRMDAVSASRQDTFHRLLAAWPVEDVRVLATMLARFNRLTETAVKPIRSRADAACDPIG</sequence>
<dbReference type="PANTHER" id="PTHR33164:SF57">
    <property type="entry name" value="MARR-FAMILY TRANSCRIPTIONAL REGULATOR"/>
    <property type="match status" value="1"/>
</dbReference>